<evidence type="ECO:0000313" key="2">
    <source>
        <dbReference type="EMBL" id="VFT97718.1"/>
    </source>
</evidence>
<dbReference type="EMBL" id="CAADRA010006982">
    <property type="protein sequence ID" value="VFT97718.1"/>
    <property type="molecule type" value="Genomic_DNA"/>
</dbReference>
<reference evidence="2 3" key="1">
    <citation type="submission" date="2019-03" db="EMBL/GenBank/DDBJ databases">
        <authorList>
            <person name="Gaulin E."/>
            <person name="Dumas B."/>
        </authorList>
    </citation>
    <scope>NUCLEOTIDE SEQUENCE [LARGE SCALE GENOMIC DNA]</scope>
    <source>
        <strain evidence="2">CBS 568.67</strain>
    </source>
</reference>
<dbReference type="OrthoDB" id="62717at2759"/>
<dbReference type="Proteomes" id="UP000332933">
    <property type="component" value="Unassembled WGS sequence"/>
</dbReference>
<accession>A0A485LGH7</accession>
<evidence type="ECO:0000313" key="3">
    <source>
        <dbReference type="Proteomes" id="UP000332933"/>
    </source>
</evidence>
<proteinExistence type="predicted"/>
<evidence type="ECO:0000313" key="1">
    <source>
        <dbReference type="EMBL" id="KAF0687187.1"/>
    </source>
</evidence>
<reference evidence="1" key="2">
    <citation type="submission" date="2019-06" db="EMBL/GenBank/DDBJ databases">
        <title>Genomics analysis of Aphanomyces spp. identifies a new class of oomycete effector associated with host adaptation.</title>
        <authorList>
            <person name="Gaulin E."/>
        </authorList>
    </citation>
    <scope>NUCLEOTIDE SEQUENCE</scope>
    <source>
        <strain evidence="1">CBS 578.67</strain>
    </source>
</reference>
<name>A0A485LGH7_9STRA</name>
<dbReference type="EMBL" id="VJMH01006956">
    <property type="protein sequence ID" value="KAF0687187.1"/>
    <property type="molecule type" value="Genomic_DNA"/>
</dbReference>
<gene>
    <name evidence="2" type="primary">Aste57867_21043</name>
    <name evidence="1" type="ORF">As57867_020975</name>
    <name evidence="2" type="ORF">ASTE57867_21043</name>
</gene>
<protein>
    <submittedName>
        <fullName evidence="2">Aste57867_21043 protein</fullName>
    </submittedName>
</protein>
<organism evidence="2 3">
    <name type="scientific">Aphanomyces stellatus</name>
    <dbReference type="NCBI Taxonomy" id="120398"/>
    <lineage>
        <taxon>Eukaryota</taxon>
        <taxon>Sar</taxon>
        <taxon>Stramenopiles</taxon>
        <taxon>Oomycota</taxon>
        <taxon>Saprolegniomycetes</taxon>
        <taxon>Saprolegniales</taxon>
        <taxon>Verrucalvaceae</taxon>
        <taxon>Aphanomyces</taxon>
    </lineage>
</organism>
<sequence length="143" mass="15615">MASAHDLVHVAICSFVIVAHQSRPQALGSPPNFTTVDLAHATQWLTTSGGRLVKRFALPALWLAPEMDSDVRDAFFTALLSCSTLKTLEMHRWNLTQLNPSIHPIALGMRTFDPYEGMISSAGLVTLARAGHPSTALRRLGIR</sequence>
<keyword evidence="3" id="KW-1185">Reference proteome</keyword>
<dbReference type="AlphaFoldDB" id="A0A485LGH7"/>